<dbReference type="SUPFAM" id="SSF53756">
    <property type="entry name" value="UDP-Glycosyltransferase/glycogen phosphorylase"/>
    <property type="match status" value="1"/>
</dbReference>
<gene>
    <name evidence="9 11" type="ORF">CBG08157</name>
    <name evidence="9" type="ORF">CBG_08157</name>
</gene>
<dbReference type="EC" id="2.4.1.17" evidence="2"/>
<evidence type="ECO:0000256" key="2">
    <source>
        <dbReference type="ARBA" id="ARBA00012544"/>
    </source>
</evidence>
<protein>
    <recommendedName>
        <fullName evidence="2">glucuronosyltransferase</fullName>
        <ecNumber evidence="2">2.4.1.17</ecNumber>
    </recommendedName>
</protein>
<dbReference type="WormBase" id="CBG08157">
    <property type="protein sequence ID" value="CBP49617"/>
    <property type="gene ID" value="WBGene00030009"/>
</dbReference>
<keyword evidence="8" id="KW-0812">Transmembrane</keyword>
<dbReference type="Gene3D" id="3.40.50.2000">
    <property type="entry name" value="Glycogen Phosphorylase B"/>
    <property type="match status" value="1"/>
</dbReference>
<evidence type="ECO:0000256" key="6">
    <source>
        <dbReference type="ARBA" id="ARBA00047475"/>
    </source>
</evidence>
<feature type="compositionally biased region" description="Basic residues" evidence="7">
    <location>
        <begin position="638"/>
        <end position="650"/>
    </location>
</feature>
<comment type="catalytic activity">
    <reaction evidence="6">
        <text>glucuronate acceptor + UDP-alpha-D-glucuronate = acceptor beta-D-glucuronoside + UDP + H(+)</text>
        <dbReference type="Rhea" id="RHEA:21032"/>
        <dbReference type="ChEBI" id="CHEBI:15378"/>
        <dbReference type="ChEBI" id="CHEBI:58052"/>
        <dbReference type="ChEBI" id="CHEBI:58223"/>
        <dbReference type="ChEBI" id="CHEBI:132367"/>
        <dbReference type="ChEBI" id="CHEBI:132368"/>
        <dbReference type="EC" id="2.4.1.17"/>
    </reaction>
</comment>
<dbReference type="PROSITE" id="PS00375">
    <property type="entry name" value="UDPGT"/>
    <property type="match status" value="1"/>
</dbReference>
<dbReference type="InterPro" id="IPR050271">
    <property type="entry name" value="UDP-glycosyltransferase"/>
</dbReference>
<dbReference type="GO" id="GO:0015020">
    <property type="term" value="F:glucuronosyltransferase activity"/>
    <property type="evidence" value="ECO:0007669"/>
    <property type="project" value="UniProtKB-EC"/>
</dbReference>
<dbReference type="eggNOG" id="KOG1192">
    <property type="taxonomic scope" value="Eukaryota"/>
</dbReference>
<keyword evidence="3" id="KW-0328">Glycosyltransferase</keyword>
<evidence type="ECO:0000256" key="7">
    <source>
        <dbReference type="SAM" id="MobiDB-lite"/>
    </source>
</evidence>
<proteinExistence type="inferred from homology"/>
<accession>A8X5Y1</accession>
<dbReference type="RefSeq" id="XP_045093694.1">
    <property type="nucleotide sequence ID" value="XM_045238724.1"/>
</dbReference>
<keyword evidence="5" id="KW-0732">Signal</keyword>
<dbReference type="EMBL" id="HE600971">
    <property type="protein sequence ID" value="CAP28042.2"/>
    <property type="molecule type" value="Genomic_DNA"/>
</dbReference>
<dbReference type="InterPro" id="IPR035595">
    <property type="entry name" value="UDP_glycos_trans_CS"/>
</dbReference>
<comment type="similarity">
    <text evidence="1">Belongs to the UDP-glycosyltransferase family.</text>
</comment>
<dbReference type="HOGENOM" id="CLU_334080_0_0_1"/>
<dbReference type="GeneID" id="8585275"/>
<dbReference type="Pfam" id="PF00201">
    <property type="entry name" value="UDPGT"/>
    <property type="match status" value="1"/>
</dbReference>
<dbReference type="Proteomes" id="UP000008549">
    <property type="component" value="Unassembled WGS sequence"/>
</dbReference>
<dbReference type="AlphaFoldDB" id="A8X5Y1"/>
<dbReference type="InParanoid" id="A8X5Y1"/>
<name>A8X5Y1_CAEBR</name>
<sequence length="855" mass="97267">MEEPSFTDEVKGWWDYQNVYNDLCAEFLENDKVFHELKKENFDGFFAEQINLCGFGYAHALGIQRRFLISSCPFAAPVYNFTGLPMPTSTVPFAADMSADPSYYERARNFLVAVVTKADFPSPASIASNFDVIFIATDEVIDISTTTLQTIVHVGGLGVDDDVTEMDKVFSYEMEKGKLGVIYFSLGTIANTTKIDNKVMNIVKKFPDYHFIIRADKYDISTRQHAMDVSNAFVSDWLPQTSMLHHPRLKLFITHSGYNSIVEAARAGIPLINIPFMFDQNFMPFAGRSRSPSPEIPEVPRIRVPRAPPQFIGYEVINRQYLQFNPNPLDTEPNTVHVALLNEYHDYLRLTSQMTFWNQFSPSPWESGGGFAELYDALGTKSSKKKTVNLICLNDMGKLASRIKIVFESLITLLSTLEDTHLILLKLVNLPDVNTVHLYKMQAYVSEGFSKIGEKIIWIVYSDFEASEAGKLSENIMDGGSVPIIDTMHEESFLNNRMINCCFITTYAGVLSSVFKKGAKWFTFVTPTIGTPINSETPELLESSETSSEFDSISLDTQDVTCSVDSLVNDRPVGRIRTRLTQKQRREMARLAKERTMSHNQKTDNFFKFVCFFFGAKGELEAVKYEEFQKPLSSPKEWKKRSGYNRRKNSLKVSQLPPKQKEPIIVDEDGFQVVTKKKAARLRPQTEPVVKNNKKKNKPVKPSAATIIHDMKSYYSITDPMVEMEDEEYEDTLCSETPEPTYQGSDVEVLEVHQLPDNLKMYSVKDQAQEYKIREGEDGYAAIIHYISQFLLIMFFMIFVPFSNAVNYLWQDCNSPQPLENCQHLDENIAKFPIPECEQFMSKGMSSAAKEADPE</sequence>
<reference evidence="9 10" key="1">
    <citation type="journal article" date="2003" name="PLoS Biol.">
        <title>The genome sequence of Caenorhabditis briggsae: a platform for comparative genomics.</title>
        <authorList>
            <person name="Stein L.D."/>
            <person name="Bao Z."/>
            <person name="Blasiar D."/>
            <person name="Blumenthal T."/>
            <person name="Brent M.R."/>
            <person name="Chen N."/>
            <person name="Chinwalla A."/>
            <person name="Clarke L."/>
            <person name="Clee C."/>
            <person name="Coghlan A."/>
            <person name="Coulson A."/>
            <person name="D'Eustachio P."/>
            <person name="Fitch D.H."/>
            <person name="Fulton L.A."/>
            <person name="Fulton R.E."/>
            <person name="Griffiths-Jones S."/>
            <person name="Harris T.W."/>
            <person name="Hillier L.W."/>
            <person name="Kamath R."/>
            <person name="Kuwabara P.E."/>
            <person name="Mardis E.R."/>
            <person name="Marra M.A."/>
            <person name="Miner T.L."/>
            <person name="Minx P."/>
            <person name="Mullikin J.C."/>
            <person name="Plumb R.W."/>
            <person name="Rogers J."/>
            <person name="Schein J.E."/>
            <person name="Sohrmann M."/>
            <person name="Spieth J."/>
            <person name="Stajich J.E."/>
            <person name="Wei C."/>
            <person name="Willey D."/>
            <person name="Wilson R.K."/>
            <person name="Durbin R."/>
            <person name="Waterston R.H."/>
        </authorList>
    </citation>
    <scope>NUCLEOTIDE SEQUENCE [LARGE SCALE GENOMIC DNA]</scope>
    <source>
        <strain evidence="9 10">AF16</strain>
    </source>
</reference>
<dbReference type="PANTHER" id="PTHR48043">
    <property type="entry name" value="EG:EG0003.4 PROTEIN-RELATED"/>
    <property type="match status" value="1"/>
</dbReference>
<evidence type="ECO:0000256" key="5">
    <source>
        <dbReference type="ARBA" id="ARBA00022729"/>
    </source>
</evidence>
<evidence type="ECO:0000256" key="4">
    <source>
        <dbReference type="ARBA" id="ARBA00022679"/>
    </source>
</evidence>
<organism evidence="9 10">
    <name type="scientific">Caenorhabditis briggsae</name>
    <dbReference type="NCBI Taxonomy" id="6238"/>
    <lineage>
        <taxon>Eukaryota</taxon>
        <taxon>Metazoa</taxon>
        <taxon>Ecdysozoa</taxon>
        <taxon>Nematoda</taxon>
        <taxon>Chromadorea</taxon>
        <taxon>Rhabditida</taxon>
        <taxon>Rhabditina</taxon>
        <taxon>Rhabditomorpha</taxon>
        <taxon>Rhabditoidea</taxon>
        <taxon>Rhabditidae</taxon>
        <taxon>Peloderinae</taxon>
        <taxon>Caenorhabditis</taxon>
    </lineage>
</organism>
<evidence type="ECO:0000313" key="10">
    <source>
        <dbReference type="Proteomes" id="UP000008549"/>
    </source>
</evidence>
<evidence type="ECO:0000313" key="11">
    <source>
        <dbReference type="WormBase" id="CBG08157"/>
    </source>
</evidence>
<feature type="region of interest" description="Disordered" evidence="7">
    <location>
        <begin position="636"/>
        <end position="656"/>
    </location>
</feature>
<keyword evidence="8" id="KW-0472">Membrane</keyword>
<dbReference type="CDD" id="cd03784">
    <property type="entry name" value="GT1_Gtf-like"/>
    <property type="match status" value="1"/>
</dbReference>
<dbReference type="CTD" id="8585275"/>
<evidence type="ECO:0000313" key="9">
    <source>
        <dbReference type="EMBL" id="CAP28042.2"/>
    </source>
</evidence>
<keyword evidence="8" id="KW-1133">Transmembrane helix</keyword>
<evidence type="ECO:0000256" key="1">
    <source>
        <dbReference type="ARBA" id="ARBA00009995"/>
    </source>
</evidence>
<dbReference type="KEGG" id="cbr:CBG_08157"/>
<evidence type="ECO:0000256" key="8">
    <source>
        <dbReference type="SAM" id="Phobius"/>
    </source>
</evidence>
<dbReference type="GO" id="GO:0008194">
    <property type="term" value="F:UDP-glycosyltransferase activity"/>
    <property type="evidence" value="ECO:0000318"/>
    <property type="project" value="GO_Central"/>
</dbReference>
<evidence type="ECO:0000256" key="3">
    <source>
        <dbReference type="ARBA" id="ARBA00022676"/>
    </source>
</evidence>
<feature type="transmembrane region" description="Helical" evidence="8">
    <location>
        <begin position="779"/>
        <end position="800"/>
    </location>
</feature>
<reference evidence="9 10" key="2">
    <citation type="journal article" date="2011" name="PLoS Genet.">
        <title>Caenorhabditis briggsae recombinant inbred line genotypes reveal inter-strain incompatibility and the evolution of recombination.</title>
        <authorList>
            <person name="Ross J.A."/>
            <person name="Koboldt D.C."/>
            <person name="Staisch J.E."/>
            <person name="Chamberlin H.M."/>
            <person name="Gupta B.P."/>
            <person name="Miller R.D."/>
            <person name="Baird S.E."/>
            <person name="Haag E.S."/>
        </authorList>
    </citation>
    <scope>NUCLEOTIDE SEQUENCE [LARGE SCALE GENOMIC DNA]</scope>
    <source>
        <strain evidence="9 10">AF16</strain>
    </source>
</reference>
<keyword evidence="4" id="KW-0808">Transferase</keyword>
<keyword evidence="10" id="KW-1185">Reference proteome</keyword>
<dbReference type="InterPro" id="IPR002213">
    <property type="entry name" value="UDP_glucos_trans"/>
</dbReference>
<dbReference type="PANTHER" id="PTHR48043:SF85">
    <property type="entry name" value="UDP-GLUCURONOSYLTRANSFERASE UGT-46-RELATED"/>
    <property type="match status" value="1"/>
</dbReference>